<gene>
    <name evidence="2" type="primary">231</name>
    <name evidence="2" type="ORF">SEA_SPARKLEGODDESS_231</name>
</gene>
<sequence>MPQVRAKNDRSGIYDLGDHHDYSAPNIPGPRRVPAPDFCQMNQKMELSVKHNYTSVRMAGKAVVRKQTSDNIEKLTKAKSNLAEAKEMLFNHILTCETCSKGE</sequence>
<proteinExistence type="predicted"/>
<evidence type="ECO:0000313" key="2">
    <source>
        <dbReference type="EMBL" id="AXH68910.1"/>
    </source>
</evidence>
<feature type="compositionally biased region" description="Basic and acidic residues" evidence="1">
    <location>
        <begin position="1"/>
        <end position="22"/>
    </location>
</feature>
<accession>A0A345MEC9</accession>
<evidence type="ECO:0000313" key="3">
    <source>
        <dbReference type="Proteomes" id="UP000259914"/>
    </source>
</evidence>
<feature type="region of interest" description="Disordered" evidence="1">
    <location>
        <begin position="1"/>
        <end position="31"/>
    </location>
</feature>
<reference evidence="2 3" key="1">
    <citation type="submission" date="2018-07" db="EMBL/GenBank/DDBJ databases">
        <authorList>
            <person name="Dixon J."/>
            <person name="Knudsen H.R."/>
            <person name="Rock W."/>
            <person name="Scott A.N."/>
            <person name="Walsdorf S.L."/>
            <person name="Layton S.R."/>
            <person name="Nayek S."/>
            <person name="Kim T."/>
            <person name="Hughes L.E."/>
            <person name="Garlena R.A."/>
            <person name="Russell D.A."/>
            <person name="Pope W.H."/>
            <person name="Jacobs-Sera D."/>
            <person name="Hatfull G.F."/>
        </authorList>
    </citation>
    <scope>NUCLEOTIDE SEQUENCE [LARGE SCALE GENOMIC DNA]</scope>
</reference>
<protein>
    <submittedName>
        <fullName evidence="2">Uncharacterized protein</fullName>
    </submittedName>
</protein>
<name>A0A345MEC9_9CAUD</name>
<organism evidence="2 3">
    <name type="scientific">Streptomyces phage SparkleGoddess</name>
    <dbReference type="NCBI Taxonomy" id="2283305"/>
    <lineage>
        <taxon>Viruses</taxon>
        <taxon>Duplodnaviria</taxon>
        <taxon>Heunggongvirae</taxon>
        <taxon>Uroviricota</taxon>
        <taxon>Caudoviricetes</taxon>
        <taxon>Stanwilliamsviridae</taxon>
        <taxon>Loccivirinae</taxon>
        <taxon>Gilsonvirus</taxon>
        <taxon>Gilsonvirus comrade</taxon>
    </lineage>
</organism>
<dbReference type="EMBL" id="MH590589">
    <property type="protein sequence ID" value="AXH68910.1"/>
    <property type="molecule type" value="Genomic_DNA"/>
</dbReference>
<evidence type="ECO:0000256" key="1">
    <source>
        <dbReference type="SAM" id="MobiDB-lite"/>
    </source>
</evidence>
<dbReference type="Proteomes" id="UP000259914">
    <property type="component" value="Segment"/>
</dbReference>